<proteinExistence type="inferred from homology"/>
<evidence type="ECO:0000313" key="8">
    <source>
        <dbReference type="Proteomes" id="UP000318582"/>
    </source>
</evidence>
<feature type="region of interest" description="Disordered" evidence="6">
    <location>
        <begin position="1"/>
        <end position="75"/>
    </location>
</feature>
<organism evidence="7 8">
    <name type="scientific">Powellomyces hirtus</name>
    <dbReference type="NCBI Taxonomy" id="109895"/>
    <lineage>
        <taxon>Eukaryota</taxon>
        <taxon>Fungi</taxon>
        <taxon>Fungi incertae sedis</taxon>
        <taxon>Chytridiomycota</taxon>
        <taxon>Chytridiomycota incertae sedis</taxon>
        <taxon>Chytridiomycetes</taxon>
        <taxon>Spizellomycetales</taxon>
        <taxon>Powellomycetaceae</taxon>
        <taxon>Powellomyces</taxon>
    </lineage>
</organism>
<evidence type="ECO:0000313" key="7">
    <source>
        <dbReference type="EMBL" id="TPX54839.1"/>
    </source>
</evidence>
<evidence type="ECO:0000256" key="5">
    <source>
        <dbReference type="PROSITE-ProRule" id="PRU00708"/>
    </source>
</evidence>
<dbReference type="PANTHER" id="PTHR47447">
    <property type="entry name" value="OS03G0856100 PROTEIN"/>
    <property type="match status" value="1"/>
</dbReference>
<comment type="function">
    <text evidence="3">Regulates mitochondrial small subunit maturation by controlling 15S rRNA 5'-end processing. Localizes to the 5' precursor of the 15S rRNA in a position that is subsequently occupied by mS47 in the mature yeast mtSSU. Uses structure and sequence-specific RNA recognition, binding to a single-stranded region of the precursor and specifically recognizing bases -6 to -1. The exchange of Ccm1 for mS47 is coupled to the irreversible removal of precursor rRNA that is accompanied by conformational changes of the mitoribosomal proteins uS5m and mS26. These conformational changes signal completion of 5'-end rRNA processing through protection of the mature 5'-end of the 15S rRNA and stabilization of mS47. The removal of the 5' precursor together with the dissociation of Ccm1 may be catalyzed by the 5'-3' exoribonuclease Pet127. Involved in the specific removal of group I introns in mitochondrial encoded transcripts.</text>
</comment>
<dbReference type="AlphaFoldDB" id="A0A507DSV9"/>
<comment type="caution">
    <text evidence="7">The sequence shown here is derived from an EMBL/GenBank/DDBJ whole genome shotgun (WGS) entry which is preliminary data.</text>
</comment>
<dbReference type="NCBIfam" id="TIGR00756">
    <property type="entry name" value="PPR"/>
    <property type="match status" value="2"/>
</dbReference>
<dbReference type="Pfam" id="PF13812">
    <property type="entry name" value="PPR_3"/>
    <property type="match status" value="1"/>
</dbReference>
<name>A0A507DSV9_9FUNG</name>
<evidence type="ECO:0000256" key="1">
    <source>
        <dbReference type="ARBA" id="ARBA00006192"/>
    </source>
</evidence>
<dbReference type="PANTHER" id="PTHR47447:SF28">
    <property type="entry name" value="PENTACOTRIPEPTIDE-REPEAT REGION OF PRORP DOMAIN-CONTAINING PROTEIN"/>
    <property type="match status" value="1"/>
</dbReference>
<reference evidence="7 8" key="1">
    <citation type="journal article" date="2019" name="Sci. Rep.">
        <title>Comparative genomics of chytrid fungi reveal insights into the obligate biotrophic and pathogenic lifestyle of Synchytrium endobioticum.</title>
        <authorList>
            <person name="van de Vossenberg B.T.L.H."/>
            <person name="Warris S."/>
            <person name="Nguyen H.D.T."/>
            <person name="van Gent-Pelzer M.P.E."/>
            <person name="Joly D.L."/>
            <person name="van de Geest H.C."/>
            <person name="Bonants P.J.M."/>
            <person name="Smith D.S."/>
            <person name="Levesque C.A."/>
            <person name="van der Lee T.A.J."/>
        </authorList>
    </citation>
    <scope>NUCLEOTIDE SEQUENCE [LARGE SCALE GENOMIC DNA]</scope>
    <source>
        <strain evidence="7 8">CBS 809.83</strain>
    </source>
</reference>
<comment type="similarity">
    <text evidence="1">Belongs to the CCM1 family.</text>
</comment>
<evidence type="ECO:0008006" key="9">
    <source>
        <dbReference type="Google" id="ProtNLM"/>
    </source>
</evidence>
<dbReference type="Gene3D" id="1.25.40.10">
    <property type="entry name" value="Tetratricopeptide repeat domain"/>
    <property type="match status" value="2"/>
</dbReference>
<evidence type="ECO:0000256" key="6">
    <source>
        <dbReference type="SAM" id="MobiDB-lite"/>
    </source>
</evidence>
<sequence>MTSSILSGLGKTSCKAAHRVNLTPTKPFSSTPRSYFPRFPRKDKEQDTPAPSTTPPLSYARAPRPEKAPGRVHYPEPVIPRHRRVRINLDRIRSLSGFEKIELYRDFLQHKQVEDAVYVYTILKENELVARLKYQDYHELFHLLLTNASTYRNVMLDAISNMRRFGYSPTPSMLTTLIKCCAKWRNLELARRAYDEMREKSIFVDVLAYNALLELYAVSQGATQLQRGAELWRDMVDRDVERNLETSIKAMEIFGRLNQVDMVKQIYSDAMKDLASNRPSPKHTSAPSKPTLDNAYLSALVSAGAYAEAKGFFQTFSEPGGLLAGEGLKAPKALVNTFNILLKICVAQNDAQAAAVYWDQLTRRGLQPNVVTYGRMISILGTAGKLDRAQELFELAQERLPAKPGSKKLMLLRASLLAAYAQAGDAKAARPIFDAMRAGSEAVGKPVLRHAVYCMVMVDLRAKNLPGALKTWEDAHQHPATQATDPSDTADDSSSTAAASRGWTKADIIAEYQKLHPEQ</sequence>
<evidence type="ECO:0000256" key="3">
    <source>
        <dbReference type="ARBA" id="ARBA00044493"/>
    </source>
</evidence>
<keyword evidence="2" id="KW-0677">Repeat</keyword>
<dbReference type="Pfam" id="PF12854">
    <property type="entry name" value="PPR_1"/>
    <property type="match status" value="1"/>
</dbReference>
<accession>A0A507DSV9</accession>
<feature type="region of interest" description="Disordered" evidence="6">
    <location>
        <begin position="476"/>
        <end position="502"/>
    </location>
</feature>
<gene>
    <name evidence="7" type="ORF">PhCBS80983_g05708</name>
</gene>
<protein>
    <recommendedName>
        <fullName evidence="9">Pentacotripeptide-repeat region of PRORP domain-containing protein</fullName>
    </recommendedName>
</protein>
<feature type="repeat" description="PPR" evidence="5">
    <location>
        <begin position="369"/>
        <end position="399"/>
    </location>
</feature>
<dbReference type="PROSITE" id="PS51375">
    <property type="entry name" value="PPR"/>
    <property type="match status" value="2"/>
</dbReference>
<feature type="compositionally biased region" description="Low complexity" evidence="6">
    <location>
        <begin position="480"/>
        <end position="500"/>
    </location>
</feature>
<dbReference type="EMBL" id="QEAQ01000135">
    <property type="protein sequence ID" value="TPX54839.1"/>
    <property type="molecule type" value="Genomic_DNA"/>
</dbReference>
<dbReference type="Proteomes" id="UP000318582">
    <property type="component" value="Unassembled WGS sequence"/>
</dbReference>
<evidence type="ECO:0000256" key="2">
    <source>
        <dbReference type="ARBA" id="ARBA00022737"/>
    </source>
</evidence>
<dbReference type="STRING" id="109895.A0A507DSV9"/>
<evidence type="ECO:0000256" key="4">
    <source>
        <dbReference type="ARBA" id="ARBA00044511"/>
    </source>
</evidence>
<comment type="subunit">
    <text evidence="4">Binds to mitochondrial small subunit 15S rRNA.</text>
</comment>
<dbReference type="InterPro" id="IPR011990">
    <property type="entry name" value="TPR-like_helical_dom_sf"/>
</dbReference>
<feature type="compositionally biased region" description="Polar residues" evidence="6">
    <location>
        <begin position="22"/>
        <end position="33"/>
    </location>
</feature>
<keyword evidence="8" id="KW-1185">Reference proteome</keyword>
<dbReference type="InterPro" id="IPR002885">
    <property type="entry name" value="PPR_rpt"/>
</dbReference>
<feature type="repeat" description="PPR" evidence="5">
    <location>
        <begin position="170"/>
        <end position="204"/>
    </location>
</feature>